<evidence type="ECO:0000313" key="3">
    <source>
        <dbReference type="Proteomes" id="UP001254770"/>
    </source>
</evidence>
<dbReference type="Gene3D" id="2.60.40.1080">
    <property type="match status" value="1"/>
</dbReference>
<dbReference type="Proteomes" id="UP001254770">
    <property type="component" value="Unassembled WGS sequence"/>
</dbReference>
<protein>
    <submittedName>
        <fullName evidence="2">Ig-like domain-containing protein</fullName>
    </submittedName>
</protein>
<dbReference type="RefSeq" id="WP_311816955.1">
    <property type="nucleotide sequence ID" value="NZ_JARPXG010000035.1"/>
</dbReference>
<dbReference type="InterPro" id="IPR003343">
    <property type="entry name" value="Big_2"/>
</dbReference>
<dbReference type="Pfam" id="PF02368">
    <property type="entry name" value="Big_2"/>
    <property type="match status" value="1"/>
</dbReference>
<proteinExistence type="predicted"/>
<gene>
    <name evidence="2" type="ORF">P7D69_20000</name>
</gene>
<organism evidence="2 3">
    <name type="scientific">Enterococcus raffinosus</name>
    <dbReference type="NCBI Taxonomy" id="71452"/>
    <lineage>
        <taxon>Bacteria</taxon>
        <taxon>Bacillati</taxon>
        <taxon>Bacillota</taxon>
        <taxon>Bacilli</taxon>
        <taxon>Lactobacillales</taxon>
        <taxon>Enterococcaceae</taxon>
        <taxon>Enterococcus</taxon>
    </lineage>
</organism>
<evidence type="ECO:0000313" key="2">
    <source>
        <dbReference type="EMBL" id="MDT2546616.1"/>
    </source>
</evidence>
<feature type="domain" description="BIG2" evidence="1">
    <location>
        <begin position="12"/>
        <end position="91"/>
    </location>
</feature>
<reference evidence="2" key="1">
    <citation type="submission" date="2023-03" db="EMBL/GenBank/DDBJ databases">
        <authorList>
            <person name="Shen W."/>
            <person name="Cai J."/>
        </authorList>
    </citation>
    <scope>NUCLEOTIDE SEQUENCE</scope>
    <source>
        <strain evidence="2">Y15</strain>
    </source>
</reference>
<sequence length="102" mass="10576">MYFRCGGVVIPATGLTLSPKTSTAVAGTAGNRQLTVAVLPEKATNKNVEFSIQPNTEGLTVSDNGLVTWTDAVSAGVYTTTATTVDGSFKDIHTLTLTEPEG</sequence>
<name>A0AAW8TBD1_9ENTE</name>
<dbReference type="AlphaFoldDB" id="A0AAW8TBD1"/>
<dbReference type="EMBL" id="JARPXL010000037">
    <property type="protein sequence ID" value="MDT2546616.1"/>
    <property type="molecule type" value="Genomic_DNA"/>
</dbReference>
<evidence type="ECO:0000259" key="1">
    <source>
        <dbReference type="Pfam" id="PF02368"/>
    </source>
</evidence>
<comment type="caution">
    <text evidence="2">The sequence shown here is derived from an EMBL/GenBank/DDBJ whole genome shotgun (WGS) entry which is preliminary data.</text>
</comment>
<accession>A0AAW8TBD1</accession>